<gene>
    <name evidence="1" type="ORF">A3I92_00840</name>
</gene>
<organism evidence="1 2">
    <name type="scientific">Candidatus Yanofskybacteria bacterium RIFCSPLOWO2_02_FULL_43_10b</name>
    <dbReference type="NCBI Taxonomy" id="1802704"/>
    <lineage>
        <taxon>Bacteria</taxon>
        <taxon>Candidatus Yanofskyibacteriota</taxon>
    </lineage>
</organism>
<protein>
    <recommendedName>
        <fullName evidence="3">Saccharopine dehydrogenase NADP binding domain-containing protein</fullName>
    </recommendedName>
</protein>
<dbReference type="EMBL" id="MGKS01000002">
    <property type="protein sequence ID" value="OGN32845.1"/>
    <property type="molecule type" value="Genomic_DNA"/>
</dbReference>
<comment type="caution">
    <text evidence="1">The sequence shown here is derived from an EMBL/GenBank/DDBJ whole genome shotgun (WGS) entry which is preliminary data.</text>
</comment>
<sequence length="369" mass="41993">MKILIVGTGTIGKPLIRLFLRMREELGFEEIIFHKNTPELKSRGMLQYFHKEGAKLAVYPENIAEFYNLLSPCGFGPDYLFEEALEKADLIIDCTDKGIARKLKEKYYKNLHKKLGFIAQGSENGFGKPYAFGINDGALMPGEDKFLQVVSCNTHQILCLLKTIAFDPGNNGAFDFQNLVRARFYLARRDSDISQENGKVGVVVGKPIHNCYGSHQAEDTIRVLETIYPQAALNLDDIHAIADTYNNPFMHVVNFEIRLLEFIDEKEIEKRFRRNPLTAVTYNMTNNEVFGIGRDLGHFGRFLNHTIVCLPSLQVIDTGREIVGRCFTPQDGNPLLSSMAAALWFRDPSTYKQKIKESFFKLPFIFDEV</sequence>
<evidence type="ECO:0000313" key="2">
    <source>
        <dbReference type="Proteomes" id="UP000177676"/>
    </source>
</evidence>
<dbReference type="Proteomes" id="UP000177676">
    <property type="component" value="Unassembled WGS sequence"/>
</dbReference>
<dbReference type="Gene3D" id="3.40.50.720">
    <property type="entry name" value="NAD(P)-binding Rossmann-like Domain"/>
    <property type="match status" value="1"/>
</dbReference>
<name>A0A1F8H5K1_9BACT</name>
<dbReference type="AlphaFoldDB" id="A0A1F8H5K1"/>
<evidence type="ECO:0000313" key="1">
    <source>
        <dbReference type="EMBL" id="OGN32845.1"/>
    </source>
</evidence>
<reference evidence="1 2" key="1">
    <citation type="journal article" date="2016" name="Nat. Commun.">
        <title>Thousands of microbial genomes shed light on interconnected biogeochemical processes in an aquifer system.</title>
        <authorList>
            <person name="Anantharaman K."/>
            <person name="Brown C.T."/>
            <person name="Hug L.A."/>
            <person name="Sharon I."/>
            <person name="Castelle C.J."/>
            <person name="Probst A.J."/>
            <person name="Thomas B.C."/>
            <person name="Singh A."/>
            <person name="Wilkins M.J."/>
            <person name="Karaoz U."/>
            <person name="Brodie E.L."/>
            <person name="Williams K.H."/>
            <person name="Hubbard S.S."/>
            <person name="Banfield J.F."/>
        </authorList>
    </citation>
    <scope>NUCLEOTIDE SEQUENCE [LARGE SCALE GENOMIC DNA]</scope>
</reference>
<dbReference type="CDD" id="cd18127">
    <property type="entry name" value="GAPDH_II_C"/>
    <property type="match status" value="1"/>
</dbReference>
<evidence type="ECO:0008006" key="3">
    <source>
        <dbReference type="Google" id="ProtNLM"/>
    </source>
</evidence>
<dbReference type="SUPFAM" id="SSF51735">
    <property type="entry name" value="NAD(P)-binding Rossmann-fold domains"/>
    <property type="match status" value="1"/>
</dbReference>
<dbReference type="Gene3D" id="3.30.360.10">
    <property type="entry name" value="Dihydrodipicolinate Reductase, domain 2"/>
    <property type="match status" value="1"/>
</dbReference>
<accession>A0A1F8H5K1</accession>
<dbReference type="InterPro" id="IPR036291">
    <property type="entry name" value="NAD(P)-bd_dom_sf"/>
</dbReference>
<dbReference type="CDD" id="cd02278">
    <property type="entry name" value="GAPDH_II_N"/>
    <property type="match status" value="1"/>
</dbReference>
<proteinExistence type="predicted"/>